<dbReference type="Pfam" id="PF00448">
    <property type="entry name" value="SRP54"/>
    <property type="match status" value="1"/>
</dbReference>
<keyword evidence="8" id="KW-0653">Protein transport</keyword>
<evidence type="ECO:0000256" key="2">
    <source>
        <dbReference type="ARBA" id="ARBA00008531"/>
    </source>
</evidence>
<dbReference type="Proteomes" id="UP000643403">
    <property type="component" value="Unassembled WGS sequence"/>
</dbReference>
<feature type="region of interest" description="Disordered" evidence="14">
    <location>
        <begin position="134"/>
        <end position="153"/>
    </location>
</feature>
<dbReference type="InterPro" id="IPR000897">
    <property type="entry name" value="SRP54_GTPase_dom"/>
</dbReference>
<evidence type="ECO:0000256" key="13">
    <source>
        <dbReference type="NCBIfam" id="TIGR03499"/>
    </source>
</evidence>
<dbReference type="SUPFAM" id="SSF52540">
    <property type="entry name" value="P-loop containing nucleoside triphosphate hydrolases"/>
    <property type="match status" value="1"/>
</dbReference>
<gene>
    <name evidence="17" type="primary">flhF</name>
    <name evidence="17" type="ORF">GCM10008101_02230</name>
</gene>
<evidence type="ECO:0000259" key="16">
    <source>
        <dbReference type="SMART" id="SM00962"/>
    </source>
</evidence>
<dbReference type="InterPro" id="IPR003593">
    <property type="entry name" value="AAA+_ATPase"/>
</dbReference>
<evidence type="ECO:0000313" key="17">
    <source>
        <dbReference type="EMBL" id="GGZ52683.1"/>
    </source>
</evidence>
<evidence type="ECO:0000256" key="1">
    <source>
        <dbReference type="ARBA" id="ARBA00004413"/>
    </source>
</evidence>
<dbReference type="RefSeq" id="WP_189446494.1">
    <property type="nucleotide sequence ID" value="NZ_BMXY01000001.1"/>
</dbReference>
<evidence type="ECO:0000256" key="5">
    <source>
        <dbReference type="ARBA" id="ARBA00022475"/>
    </source>
</evidence>
<evidence type="ECO:0000256" key="7">
    <source>
        <dbReference type="ARBA" id="ARBA00022795"/>
    </source>
</evidence>
<comment type="subcellular location">
    <subcellularLocation>
        <location evidence="1">Cell membrane</location>
        <topology evidence="1">Peripheral membrane protein</topology>
        <orientation evidence="1">Cytoplasmic side</orientation>
    </subcellularLocation>
</comment>
<sequence>MRIKRFVAPDMRTALKMVREEHGPDAVILSNKPVHGGIEVVAATDYDEALVQQALRTASEEPAAPATALDAMPAFAPATLPVQAAAPSRADAMIAALAGNSAQAAAARTALADRARAAVKGDKPALSALLRKPVAEPMPEPEHAAPANARPGDDFRALLRRLSDEEDEPTATFSPRAAEMAQAEAEYVQARAQAQVEVTAPQAAAPADDIQAPVEAEVVEIPAPVAMRPAPPAQAIVETPIAEPSFAELAAPAPVAAVALPAPSFVDAFDPLAEMAAVQAPALVAVAAPVATVAAPPTLQLVVNQSEDPTIVAMRNELASMRQMMERQMGQFAVERLRGSPARAAAFETLQAYGCDDALAQTIAQRIDPKLEPAKVKAPLLAELARQLTIARSEPLEDGGVFALIGPTGAGKTTTLAKLAARFAQRHRARDVALVTTDIERPGAREQLHALGRKLGITVCEAEGPEGLTDALDQLVDYPLVLVDTAGYAARDKALLGQVTWLRATRGLRSLLVLPANLQPQDMSEAVRRYRMAQPEAVVLTKLDETGRLGSAISVAIKHGLPLAYTTAGQQVPADLEAADASRLVLQIEKLRRAADNPLATEERHVVA</sequence>
<protein>
    <recommendedName>
        <fullName evidence="3 13">Flagellar biosynthesis protein FlhF</fullName>
    </recommendedName>
</protein>
<dbReference type="PANTHER" id="PTHR43134:SF3">
    <property type="entry name" value="FLAGELLAR BIOSYNTHESIS PROTEIN FLHF"/>
    <property type="match status" value="1"/>
</dbReference>
<evidence type="ECO:0000256" key="6">
    <source>
        <dbReference type="ARBA" id="ARBA00022741"/>
    </source>
</evidence>
<comment type="caution">
    <text evidence="17">The sequence shown here is derived from an EMBL/GenBank/DDBJ whole genome shotgun (WGS) entry which is preliminary data.</text>
</comment>
<reference evidence="18" key="1">
    <citation type="journal article" date="2019" name="Int. J. Syst. Evol. Microbiol.">
        <title>The Global Catalogue of Microorganisms (GCM) 10K type strain sequencing project: providing services to taxonomists for standard genome sequencing and annotation.</title>
        <authorList>
            <consortium name="The Broad Institute Genomics Platform"/>
            <consortium name="The Broad Institute Genome Sequencing Center for Infectious Disease"/>
            <person name="Wu L."/>
            <person name="Ma J."/>
        </authorList>
    </citation>
    <scope>NUCLEOTIDE SEQUENCE [LARGE SCALE GENOMIC DNA]</scope>
    <source>
        <strain evidence="18">KCTC 22558</strain>
    </source>
</reference>
<keyword evidence="9" id="KW-0342">GTP-binding</keyword>
<keyword evidence="4" id="KW-0813">Transport</keyword>
<dbReference type="NCBIfam" id="TIGR03499">
    <property type="entry name" value="FlhF"/>
    <property type="match status" value="1"/>
</dbReference>
<feature type="domain" description="SRP54-type proteins GTP-binding" evidence="16">
    <location>
        <begin position="399"/>
        <end position="590"/>
    </location>
</feature>
<organism evidence="17 18">
    <name type="scientific">Cognatilysobacter xinjiangensis</name>
    <dbReference type="NCBI Taxonomy" id="546892"/>
    <lineage>
        <taxon>Bacteria</taxon>
        <taxon>Pseudomonadati</taxon>
        <taxon>Pseudomonadota</taxon>
        <taxon>Gammaproteobacteria</taxon>
        <taxon>Lysobacterales</taxon>
        <taxon>Lysobacteraceae</taxon>
        <taxon>Cognatilysobacter</taxon>
    </lineage>
</organism>
<proteinExistence type="inferred from homology"/>
<evidence type="ECO:0000256" key="14">
    <source>
        <dbReference type="SAM" id="MobiDB-lite"/>
    </source>
</evidence>
<evidence type="ECO:0000256" key="4">
    <source>
        <dbReference type="ARBA" id="ARBA00022448"/>
    </source>
</evidence>
<accession>A0ABQ3BTF4</accession>
<dbReference type="Gene3D" id="1.20.120.1380">
    <property type="entry name" value="Flagellar FlhF biosynthesis protein, N domain"/>
    <property type="match status" value="1"/>
</dbReference>
<comment type="function">
    <text evidence="12">Necessary for flagellar biosynthesis. May be involved in translocation of the flagellum.</text>
</comment>
<feature type="domain" description="AAA+ ATPase" evidence="15">
    <location>
        <begin position="398"/>
        <end position="592"/>
    </location>
</feature>
<evidence type="ECO:0000256" key="8">
    <source>
        <dbReference type="ARBA" id="ARBA00022927"/>
    </source>
</evidence>
<evidence type="ECO:0000259" key="15">
    <source>
        <dbReference type="SMART" id="SM00382"/>
    </source>
</evidence>
<keyword evidence="10" id="KW-0472">Membrane</keyword>
<dbReference type="InterPro" id="IPR020006">
    <property type="entry name" value="FlhF"/>
</dbReference>
<evidence type="ECO:0000256" key="10">
    <source>
        <dbReference type="ARBA" id="ARBA00023136"/>
    </source>
</evidence>
<keyword evidence="5" id="KW-1003">Cell membrane</keyword>
<evidence type="ECO:0000256" key="3">
    <source>
        <dbReference type="ARBA" id="ARBA00014919"/>
    </source>
</evidence>
<dbReference type="InterPro" id="IPR047040">
    <property type="entry name" value="FlhF__GTPase_dom"/>
</dbReference>
<evidence type="ECO:0000256" key="9">
    <source>
        <dbReference type="ARBA" id="ARBA00023134"/>
    </source>
</evidence>
<dbReference type="SMART" id="SM00962">
    <property type="entry name" value="SRP54"/>
    <property type="match status" value="1"/>
</dbReference>
<comment type="similarity">
    <text evidence="2">Belongs to the GTP-binding SRP family.</text>
</comment>
<evidence type="ECO:0000256" key="11">
    <source>
        <dbReference type="ARBA" id="ARBA00023225"/>
    </source>
</evidence>
<evidence type="ECO:0000256" key="12">
    <source>
        <dbReference type="ARBA" id="ARBA00025337"/>
    </source>
</evidence>
<dbReference type="PANTHER" id="PTHR43134">
    <property type="entry name" value="SIGNAL RECOGNITION PARTICLE RECEPTOR SUBUNIT ALPHA"/>
    <property type="match status" value="1"/>
</dbReference>
<evidence type="ECO:0000313" key="18">
    <source>
        <dbReference type="Proteomes" id="UP000643403"/>
    </source>
</evidence>
<dbReference type="InterPro" id="IPR027417">
    <property type="entry name" value="P-loop_NTPase"/>
</dbReference>
<keyword evidence="17" id="KW-0966">Cell projection</keyword>
<keyword evidence="18" id="KW-1185">Reference proteome</keyword>
<keyword evidence="17" id="KW-0282">Flagellum</keyword>
<dbReference type="CDD" id="cd17873">
    <property type="entry name" value="FlhF"/>
    <property type="match status" value="1"/>
</dbReference>
<dbReference type="SMART" id="SM00382">
    <property type="entry name" value="AAA"/>
    <property type="match status" value="1"/>
</dbReference>
<name>A0ABQ3BTF4_9GAMM</name>
<keyword evidence="7" id="KW-1005">Bacterial flagellum biogenesis</keyword>
<keyword evidence="6" id="KW-0547">Nucleotide-binding</keyword>
<dbReference type="Gene3D" id="3.40.50.300">
    <property type="entry name" value="P-loop containing nucleotide triphosphate hydrolases"/>
    <property type="match status" value="1"/>
</dbReference>
<dbReference type="EMBL" id="BMXY01000001">
    <property type="protein sequence ID" value="GGZ52683.1"/>
    <property type="molecule type" value="Genomic_DNA"/>
</dbReference>
<keyword evidence="17" id="KW-0969">Cilium</keyword>
<keyword evidence="11" id="KW-1006">Bacterial flagellum protein export</keyword>